<evidence type="ECO:0000256" key="1">
    <source>
        <dbReference type="SAM" id="Phobius"/>
    </source>
</evidence>
<feature type="transmembrane region" description="Helical" evidence="1">
    <location>
        <begin position="18"/>
        <end position="39"/>
    </location>
</feature>
<name>A0ABQ1JJY8_9FLAO</name>
<evidence type="ECO:0000313" key="3">
    <source>
        <dbReference type="Proteomes" id="UP000615760"/>
    </source>
</evidence>
<dbReference type="Proteomes" id="UP000615760">
    <property type="component" value="Unassembled WGS sequence"/>
</dbReference>
<proteinExistence type="predicted"/>
<protein>
    <submittedName>
        <fullName evidence="2">Uncharacterized protein</fullName>
    </submittedName>
</protein>
<comment type="caution">
    <text evidence="2">The sequence shown here is derived from an EMBL/GenBank/DDBJ whole genome shotgun (WGS) entry which is preliminary data.</text>
</comment>
<keyword evidence="3" id="KW-1185">Reference proteome</keyword>
<keyword evidence="1" id="KW-1133">Transmembrane helix</keyword>
<accession>A0ABQ1JJY8</accession>
<evidence type="ECO:0000313" key="2">
    <source>
        <dbReference type="EMBL" id="GGB70944.1"/>
    </source>
</evidence>
<keyword evidence="1" id="KW-0472">Membrane</keyword>
<dbReference type="EMBL" id="BMJE01000002">
    <property type="protein sequence ID" value="GGB70944.1"/>
    <property type="molecule type" value="Genomic_DNA"/>
</dbReference>
<gene>
    <name evidence="2" type="ORF">GCM10007424_08670</name>
</gene>
<sequence>MREVYTSRKLPIFKLKKILFYTVGLITFILLIDIISKLINDMDRLTNYGWGYITGKLILFAVSLITFLILYTKVFRKKSN</sequence>
<keyword evidence="1" id="KW-0812">Transmembrane</keyword>
<reference evidence="3" key="1">
    <citation type="journal article" date="2019" name="Int. J. Syst. Evol. Microbiol.">
        <title>The Global Catalogue of Microorganisms (GCM) 10K type strain sequencing project: providing services to taxonomists for standard genome sequencing and annotation.</title>
        <authorList>
            <consortium name="The Broad Institute Genomics Platform"/>
            <consortium name="The Broad Institute Genome Sequencing Center for Infectious Disease"/>
            <person name="Wu L."/>
            <person name="Ma J."/>
        </authorList>
    </citation>
    <scope>NUCLEOTIDE SEQUENCE [LARGE SCALE GENOMIC DNA]</scope>
    <source>
        <strain evidence="3">CGMCC 1.15461</strain>
    </source>
</reference>
<feature type="transmembrane region" description="Helical" evidence="1">
    <location>
        <begin position="51"/>
        <end position="71"/>
    </location>
</feature>
<organism evidence="2 3">
    <name type="scientific">Flavobacterium suaedae</name>
    <dbReference type="NCBI Taxonomy" id="1767027"/>
    <lineage>
        <taxon>Bacteria</taxon>
        <taxon>Pseudomonadati</taxon>
        <taxon>Bacteroidota</taxon>
        <taxon>Flavobacteriia</taxon>
        <taxon>Flavobacteriales</taxon>
        <taxon>Flavobacteriaceae</taxon>
        <taxon>Flavobacterium</taxon>
    </lineage>
</organism>